<dbReference type="FunFam" id="1.10.10.160:FF:000003">
    <property type="entry name" value="RecBCD enzyme subunit RecC"/>
    <property type="match status" value="1"/>
</dbReference>
<feature type="non-terminal residue" evidence="10">
    <location>
        <position position="355"/>
    </location>
</feature>
<keyword evidence="8" id="KW-0238">DNA-binding</keyword>
<evidence type="ECO:0000256" key="4">
    <source>
        <dbReference type="ARBA" id="ARBA00022801"/>
    </source>
</evidence>
<keyword evidence="4 10" id="KW-0378">Hydrolase</keyword>
<dbReference type="GO" id="GO:0008854">
    <property type="term" value="F:exodeoxyribonuclease V activity"/>
    <property type="evidence" value="ECO:0007669"/>
    <property type="project" value="UniProtKB-EC"/>
</dbReference>
<evidence type="ECO:0000256" key="5">
    <source>
        <dbReference type="ARBA" id="ARBA00022806"/>
    </source>
</evidence>
<dbReference type="GO" id="GO:0005524">
    <property type="term" value="F:ATP binding"/>
    <property type="evidence" value="ECO:0007669"/>
    <property type="project" value="UniProtKB-KW"/>
</dbReference>
<evidence type="ECO:0000256" key="6">
    <source>
        <dbReference type="ARBA" id="ARBA00022839"/>
    </source>
</evidence>
<protein>
    <submittedName>
        <fullName evidence="10">Exonuclease V subunit gamma</fullName>
        <ecNumber evidence="10">3.1.11.5</ecNumber>
    </submittedName>
</protein>
<keyword evidence="7" id="KW-0067">ATP-binding</keyword>
<comment type="caution">
    <text evidence="10">The sequence shown here is derived from an EMBL/GenBank/DDBJ whole genome shotgun (WGS) entry which is preliminary data.</text>
</comment>
<name>A0A6L3Y0Z7_9ENTR</name>
<dbReference type="AlphaFoldDB" id="A0A6L3Y0Z7"/>
<dbReference type="GO" id="GO:0003677">
    <property type="term" value="F:DNA binding"/>
    <property type="evidence" value="ECO:0007669"/>
    <property type="project" value="UniProtKB-KW"/>
</dbReference>
<evidence type="ECO:0000256" key="9">
    <source>
        <dbReference type="ARBA" id="ARBA00023204"/>
    </source>
</evidence>
<keyword evidence="5" id="KW-0347">Helicase</keyword>
<evidence type="ECO:0000256" key="7">
    <source>
        <dbReference type="ARBA" id="ARBA00022840"/>
    </source>
</evidence>
<dbReference type="GO" id="GO:0006281">
    <property type="term" value="P:DNA repair"/>
    <property type="evidence" value="ECO:0007669"/>
    <property type="project" value="UniProtKB-KW"/>
</dbReference>
<keyword evidence="6 10" id="KW-0269">Exonuclease</keyword>
<dbReference type="EC" id="3.1.11.5" evidence="10"/>
<dbReference type="GO" id="GO:0004386">
    <property type="term" value="F:helicase activity"/>
    <property type="evidence" value="ECO:0007669"/>
    <property type="project" value="UniProtKB-KW"/>
</dbReference>
<keyword evidence="3" id="KW-0227">DNA damage</keyword>
<evidence type="ECO:0000313" key="10">
    <source>
        <dbReference type="EMBL" id="KAB2517798.1"/>
    </source>
</evidence>
<dbReference type="Proteomes" id="UP000476281">
    <property type="component" value="Unassembled WGS sequence"/>
</dbReference>
<gene>
    <name evidence="10" type="primary">recC</name>
    <name evidence="10" type="ORF">F9C29_14470</name>
</gene>
<accession>A0A6L3Y0Z7</accession>
<dbReference type="SUPFAM" id="SSF52540">
    <property type="entry name" value="P-loop containing nucleoside triphosphate hydrolases"/>
    <property type="match status" value="1"/>
</dbReference>
<keyword evidence="2" id="KW-0547">Nucleotide-binding</keyword>
<dbReference type="GO" id="GO:0006310">
    <property type="term" value="P:DNA recombination"/>
    <property type="evidence" value="ECO:0007669"/>
    <property type="project" value="TreeGrafter"/>
</dbReference>
<keyword evidence="1" id="KW-0540">Nuclease</keyword>
<evidence type="ECO:0000256" key="1">
    <source>
        <dbReference type="ARBA" id="ARBA00022722"/>
    </source>
</evidence>
<dbReference type="PANTHER" id="PTHR30591">
    <property type="entry name" value="RECBCD ENZYME SUBUNIT RECC"/>
    <property type="match status" value="1"/>
</dbReference>
<evidence type="ECO:0000256" key="2">
    <source>
        <dbReference type="ARBA" id="ARBA00022741"/>
    </source>
</evidence>
<proteinExistence type="predicted"/>
<dbReference type="Gene3D" id="3.40.50.10930">
    <property type="match status" value="1"/>
</dbReference>
<reference evidence="10 11" key="1">
    <citation type="submission" date="2019-09" db="EMBL/GenBank/DDBJ databases">
        <title>Reversal of blaTEM antimicrobial resistance by CRISPR-Cas9 in clinical E. coli and other Enterobacteriaceae strains.</title>
        <authorList>
            <person name="Tagliaferri T."/>
            <person name="Guimaraes N."/>
            <person name="Pereira M."/>
            <person name="Felicori L."/>
            <person name="Horz H.-P."/>
            <person name="Santos S."/>
            <person name="Mendes T."/>
        </authorList>
    </citation>
    <scope>NUCLEOTIDE SEQUENCE [LARGE SCALE GENOMIC DNA]</scope>
    <source>
        <strain evidence="10 11">E2_blaTEM_MG</strain>
    </source>
</reference>
<evidence type="ECO:0000256" key="8">
    <source>
        <dbReference type="ARBA" id="ARBA00023125"/>
    </source>
</evidence>
<dbReference type="EMBL" id="WBSZ01000463">
    <property type="protein sequence ID" value="KAB2517798.1"/>
    <property type="molecule type" value="Genomic_DNA"/>
</dbReference>
<dbReference type="Pfam" id="PF04257">
    <property type="entry name" value="Exonuc_V_gamma"/>
    <property type="match status" value="1"/>
</dbReference>
<evidence type="ECO:0000256" key="3">
    <source>
        <dbReference type="ARBA" id="ARBA00022763"/>
    </source>
</evidence>
<dbReference type="Gene3D" id="1.10.10.160">
    <property type="match status" value="1"/>
</dbReference>
<sequence>MLRVYHSNRLDVLEALMEYIVEQERLDDPFEPEMVLVQSTGMAQWLQMSLSQKFGIAANIDFPLPASFIWEMFVRVLPDIPEQSAFNKQSMAWKLMTLLPDMLAHDEFAMLRHYLNDDTDKRKLFQLASRTADLYDQYLVYRADWLIRWEAGELVDGLPEAQIWQAPLWKALVEHTGKLGQPKWHRANLYDRFISILENSAERPARLPSRVFICGISALPPVYLNALKALGKHTDIHILFTNPCRHYWGDIQDPRWLSRLVTRQRKRLFEERAVPLFKDSENAAQLFDEEGIQNLPNPLLASWGKLGRDYIYLLSDITSSGEGDVDAFADITPDSLLHNIQLDILDLENRAVAGI</sequence>
<organism evidence="10 11">
    <name type="scientific">Enterobacter hormaechei</name>
    <dbReference type="NCBI Taxonomy" id="158836"/>
    <lineage>
        <taxon>Bacteria</taxon>
        <taxon>Pseudomonadati</taxon>
        <taxon>Pseudomonadota</taxon>
        <taxon>Gammaproteobacteria</taxon>
        <taxon>Enterobacterales</taxon>
        <taxon>Enterobacteriaceae</taxon>
        <taxon>Enterobacter</taxon>
        <taxon>Enterobacter cloacae complex</taxon>
    </lineage>
</organism>
<dbReference type="InterPro" id="IPR013986">
    <property type="entry name" value="DExx_box_DNA_helicase_dom_sf"/>
</dbReference>
<dbReference type="InterPro" id="IPR027417">
    <property type="entry name" value="P-loop_NTPase"/>
</dbReference>
<dbReference type="PANTHER" id="PTHR30591:SF1">
    <property type="entry name" value="RECBCD ENZYME SUBUNIT RECC"/>
    <property type="match status" value="1"/>
</dbReference>
<evidence type="ECO:0000313" key="11">
    <source>
        <dbReference type="Proteomes" id="UP000476281"/>
    </source>
</evidence>
<keyword evidence="9" id="KW-0234">DNA repair</keyword>